<feature type="coiled-coil region" evidence="3">
    <location>
        <begin position="251"/>
        <end position="341"/>
    </location>
</feature>
<evidence type="ECO:0000256" key="2">
    <source>
        <dbReference type="ARBA" id="ARBA00023054"/>
    </source>
</evidence>
<dbReference type="PANTHER" id="PTHR34224">
    <property type="entry name" value="INTERACTOR OF CONSTITUTIVE ACTIVE ROPS 2, CHLOROPLASTIC-RELATED"/>
    <property type="match status" value="1"/>
</dbReference>
<comment type="similarity">
    <text evidence="1">Belongs to the ICR family.</text>
</comment>
<dbReference type="Proteomes" id="UP000596661">
    <property type="component" value="Chromosome 6"/>
</dbReference>
<evidence type="ECO:0000256" key="3">
    <source>
        <dbReference type="SAM" id="Coils"/>
    </source>
</evidence>
<proteinExistence type="inferred from homology"/>
<dbReference type="EnsemblPlants" id="evm.model.06.1958">
    <property type="protein sequence ID" value="cds.evm.model.06.1958"/>
    <property type="gene ID" value="evm.TU.06.1958"/>
</dbReference>
<feature type="compositionally biased region" description="Basic and acidic residues" evidence="4">
    <location>
        <begin position="125"/>
        <end position="154"/>
    </location>
</feature>
<dbReference type="EMBL" id="UZAU01000619">
    <property type="status" value="NOT_ANNOTATED_CDS"/>
    <property type="molecule type" value="Genomic_DNA"/>
</dbReference>
<feature type="region of interest" description="Disordered" evidence="4">
    <location>
        <begin position="91"/>
        <end position="187"/>
    </location>
</feature>
<dbReference type="AlphaFoldDB" id="A0A803PWJ4"/>
<reference evidence="5" key="2">
    <citation type="submission" date="2021-03" db="UniProtKB">
        <authorList>
            <consortium name="EnsemblPlants"/>
        </authorList>
    </citation>
    <scope>IDENTIFICATION</scope>
</reference>
<name>A0A803PWJ4_CANSA</name>
<keyword evidence="2 3" id="KW-0175">Coiled coil</keyword>
<keyword evidence="6" id="KW-1185">Reference proteome</keyword>
<dbReference type="Gramene" id="evm.model.06.1958">
    <property type="protein sequence ID" value="cds.evm.model.06.1958"/>
    <property type="gene ID" value="evm.TU.06.1958"/>
</dbReference>
<evidence type="ECO:0008006" key="7">
    <source>
        <dbReference type="Google" id="ProtNLM"/>
    </source>
</evidence>
<dbReference type="OMA" id="ERDMACQ"/>
<feature type="compositionally biased region" description="Low complexity" evidence="4">
    <location>
        <begin position="1"/>
        <end position="14"/>
    </location>
</feature>
<feature type="region of interest" description="Disordered" evidence="4">
    <location>
        <begin position="626"/>
        <end position="647"/>
    </location>
</feature>
<reference evidence="5" key="1">
    <citation type="submission" date="2018-11" db="EMBL/GenBank/DDBJ databases">
        <authorList>
            <person name="Grassa J C."/>
        </authorList>
    </citation>
    <scope>NUCLEOTIDE SEQUENCE [LARGE SCALE GENOMIC DNA]</scope>
</reference>
<evidence type="ECO:0000313" key="6">
    <source>
        <dbReference type="Proteomes" id="UP000596661"/>
    </source>
</evidence>
<dbReference type="InterPro" id="IPR029688">
    <property type="entry name" value="ICR"/>
</dbReference>
<organism evidence="5 6">
    <name type="scientific">Cannabis sativa</name>
    <name type="common">Hemp</name>
    <name type="synonym">Marijuana</name>
    <dbReference type="NCBI Taxonomy" id="3483"/>
    <lineage>
        <taxon>Eukaryota</taxon>
        <taxon>Viridiplantae</taxon>
        <taxon>Streptophyta</taxon>
        <taxon>Embryophyta</taxon>
        <taxon>Tracheophyta</taxon>
        <taxon>Spermatophyta</taxon>
        <taxon>Magnoliopsida</taxon>
        <taxon>eudicotyledons</taxon>
        <taxon>Gunneridae</taxon>
        <taxon>Pentapetalae</taxon>
        <taxon>rosids</taxon>
        <taxon>fabids</taxon>
        <taxon>Rosales</taxon>
        <taxon>Cannabaceae</taxon>
        <taxon>Cannabis</taxon>
    </lineage>
</organism>
<evidence type="ECO:0000256" key="1">
    <source>
        <dbReference type="ARBA" id="ARBA00009778"/>
    </source>
</evidence>
<feature type="region of interest" description="Disordered" evidence="4">
    <location>
        <begin position="1"/>
        <end position="25"/>
    </location>
</feature>
<feature type="coiled-coil region" evidence="3">
    <location>
        <begin position="447"/>
        <end position="546"/>
    </location>
</feature>
<feature type="coiled-coil region" evidence="3">
    <location>
        <begin position="576"/>
        <end position="617"/>
    </location>
</feature>
<sequence length="684" mass="76629">MWRPSTTRSSLPTSERASPKRPSRNGMVLKALKVLRAMVAANICPHGELRKVVYRESLELKVTGFFRVSQAFLSKSKSNLEKGLWVRSGTSEVVSQRVSPRTPRQPKPTLLENNSTSSSNQAIRTPKERSPKVIERKSPRSPVPEKRRPNRITELESQISQLQEDLKKAREQLCSSESGKKQAQLDAEDSKKQLLALSSKLEESQQQLRELSISEETHLVELQKISQERDEAWKSELEAIQKQHSVDSTALASANNEIQCLKVQLETVAASEAEQTKHAESVNEELQSLKENLAETLCLVENMKNQLKDCKESETQAQEVVSETLQQLETAKKTVESLRLDGMKAIESYDSIASELERSRARVSFLEGLVSKLNAGLDNGSSNNLPLIPSSEYEEELSYLRSEVGRLRSALETAEAKYSEEQVRSTAQITSAYELMEQIKSGSTLKEAKLESELKKTRVDIEELKANLMDKETELQGIIEENDGLNSKLEKSLSSQREYKLEKELKVLKEHLANLKANLMDKETELQSIAEENEMLKVEIKKSKVENTKNGVAEVEAARSSEREALSKLGLVMEEADKSSKRAARVTEQLDAAQAANAEMEAELRRLKVQSDQWRKAAEAAASMLSGGNNGKFMERTGSLDSSFSPGGGKINSLYSEDMDDDYLKKKNGNMLKKIGVLWKKPQK</sequence>
<evidence type="ECO:0000256" key="4">
    <source>
        <dbReference type="SAM" id="MobiDB-lite"/>
    </source>
</evidence>
<protein>
    <recommendedName>
        <fullName evidence="7">Interactor of constitutive active ROPs 3</fullName>
    </recommendedName>
</protein>
<dbReference type="PANTHER" id="PTHR34224:SF18">
    <property type="entry name" value="INTERACTOR OF CONSTITUTIVE ACTIVE ROPS 3"/>
    <property type="match status" value="1"/>
</dbReference>
<accession>A0A803PWJ4</accession>
<evidence type="ECO:0000313" key="5">
    <source>
        <dbReference type="EnsemblPlants" id="cds.evm.model.06.1958"/>
    </source>
</evidence>